<evidence type="ECO:0000313" key="10">
    <source>
        <dbReference type="EMBL" id="RKD75540.1"/>
    </source>
</evidence>
<name>A0A419V6E9_9BACL</name>
<sequence>MIEAKTASFWKATTALGAASFLIFANLYYPQPLLPMLSEEFQVSEVASSLIISIPLIVLGITFFVYSALSDAFGRRNILFISMILGIAGTILISMAPSFGWLMAARVFQAAALAGIPVAAMAYLSEEYSKKAMTVAVGIYISANSFGGMSGRVASGIIADASDWQLAFIIMAGVSVGIGIFVWFMLPESTQFTAKPFHFKTTLQNNWMHLKDKKMALAYIIGGLHFFVFIGVFNFITYLLNGEPFFVSATILGLLFLTYGAGTFSSTLAGKMAQVWNQTSCMLIGIALMAIGIVLTSVPSFPVILIALLTLSFGFFFVHSSSSSWVTRHAVQAKASASGLYLTSYYLGGGLSSVYFGWLWPSFGWPGVVTGAAAVLIITLSCTLSLRRIDRAEQKAASSVFVTN</sequence>
<dbReference type="SUPFAM" id="SSF103473">
    <property type="entry name" value="MFS general substrate transporter"/>
    <property type="match status" value="1"/>
</dbReference>
<dbReference type="PANTHER" id="PTHR43271">
    <property type="entry name" value="BLL2771 PROTEIN"/>
    <property type="match status" value="1"/>
</dbReference>
<feature type="transmembrane region" description="Helical" evidence="8">
    <location>
        <begin position="137"/>
        <end position="158"/>
    </location>
</feature>
<dbReference type="PANTHER" id="PTHR43271:SF1">
    <property type="entry name" value="INNER MEMBRANE TRANSPORT PROTEIN YNFM"/>
    <property type="match status" value="1"/>
</dbReference>
<reference evidence="10 11" key="1">
    <citation type="submission" date="2018-09" db="EMBL/GenBank/DDBJ databases">
        <title>Genomic Encyclopedia of Archaeal and Bacterial Type Strains, Phase II (KMG-II): from individual species to whole genera.</title>
        <authorList>
            <person name="Goeker M."/>
        </authorList>
    </citation>
    <scope>NUCLEOTIDE SEQUENCE [LARGE SCALE GENOMIC DNA]</scope>
    <source>
        <strain evidence="10 11">DSM 17008</strain>
    </source>
</reference>
<evidence type="ECO:0000256" key="1">
    <source>
        <dbReference type="ARBA" id="ARBA00004651"/>
    </source>
</evidence>
<evidence type="ECO:0000256" key="5">
    <source>
        <dbReference type="ARBA" id="ARBA00022692"/>
    </source>
</evidence>
<evidence type="ECO:0000256" key="3">
    <source>
        <dbReference type="ARBA" id="ARBA00022448"/>
    </source>
</evidence>
<feature type="transmembrane region" description="Helical" evidence="8">
    <location>
        <begin position="49"/>
        <end position="66"/>
    </location>
</feature>
<dbReference type="EMBL" id="RAPK01000007">
    <property type="protein sequence ID" value="RKD75540.1"/>
    <property type="molecule type" value="Genomic_DNA"/>
</dbReference>
<dbReference type="OrthoDB" id="63984at2"/>
<keyword evidence="5 8" id="KW-0812">Transmembrane</keyword>
<feature type="transmembrane region" description="Helical" evidence="8">
    <location>
        <begin position="364"/>
        <end position="386"/>
    </location>
</feature>
<evidence type="ECO:0000256" key="4">
    <source>
        <dbReference type="ARBA" id="ARBA00022475"/>
    </source>
</evidence>
<gene>
    <name evidence="10" type="ORF">ATL39_1239</name>
</gene>
<dbReference type="InterPro" id="IPR020846">
    <property type="entry name" value="MFS_dom"/>
</dbReference>
<evidence type="ECO:0000256" key="8">
    <source>
        <dbReference type="SAM" id="Phobius"/>
    </source>
</evidence>
<keyword evidence="6 8" id="KW-1133">Transmembrane helix</keyword>
<comment type="subcellular location">
    <subcellularLocation>
        <location evidence="1">Cell membrane</location>
        <topology evidence="1">Multi-pass membrane protein</topology>
    </subcellularLocation>
</comment>
<feature type="transmembrane region" description="Helical" evidence="8">
    <location>
        <begin position="107"/>
        <end position="125"/>
    </location>
</feature>
<evidence type="ECO:0000313" key="11">
    <source>
        <dbReference type="Proteomes" id="UP000285120"/>
    </source>
</evidence>
<dbReference type="AlphaFoldDB" id="A0A419V6E9"/>
<evidence type="ECO:0000259" key="9">
    <source>
        <dbReference type="PROSITE" id="PS50850"/>
    </source>
</evidence>
<feature type="transmembrane region" description="Helical" evidence="8">
    <location>
        <begin position="78"/>
        <end position="101"/>
    </location>
</feature>
<keyword evidence="4" id="KW-1003">Cell membrane</keyword>
<feature type="domain" description="Major facilitator superfamily (MFS) profile" evidence="9">
    <location>
        <begin position="12"/>
        <end position="391"/>
    </location>
</feature>
<keyword evidence="7 8" id="KW-0472">Membrane</keyword>
<keyword evidence="11" id="KW-1185">Reference proteome</keyword>
<dbReference type="PROSITE" id="PS50850">
    <property type="entry name" value="MFS"/>
    <property type="match status" value="1"/>
</dbReference>
<dbReference type="GO" id="GO:0005886">
    <property type="term" value="C:plasma membrane"/>
    <property type="evidence" value="ECO:0007669"/>
    <property type="project" value="UniProtKB-SubCell"/>
</dbReference>
<protein>
    <submittedName>
        <fullName evidence="10">YNFM family putative membrane transporter</fullName>
    </submittedName>
</protein>
<dbReference type="CDD" id="cd17324">
    <property type="entry name" value="MFS_NepI_like"/>
    <property type="match status" value="1"/>
</dbReference>
<feature type="transmembrane region" description="Helical" evidence="8">
    <location>
        <begin position="276"/>
        <end position="295"/>
    </location>
</feature>
<evidence type="ECO:0000256" key="7">
    <source>
        <dbReference type="ARBA" id="ARBA00023136"/>
    </source>
</evidence>
<dbReference type="Proteomes" id="UP000285120">
    <property type="component" value="Unassembled WGS sequence"/>
</dbReference>
<proteinExistence type="inferred from homology"/>
<organism evidence="10 11">
    <name type="scientific">Sinobaca qinghaiensis</name>
    <dbReference type="NCBI Taxonomy" id="342944"/>
    <lineage>
        <taxon>Bacteria</taxon>
        <taxon>Bacillati</taxon>
        <taxon>Bacillota</taxon>
        <taxon>Bacilli</taxon>
        <taxon>Bacillales</taxon>
        <taxon>Sporolactobacillaceae</taxon>
        <taxon>Sinobaca</taxon>
    </lineage>
</organism>
<feature type="transmembrane region" description="Helical" evidence="8">
    <location>
        <begin position="164"/>
        <end position="186"/>
    </location>
</feature>
<evidence type="ECO:0000256" key="2">
    <source>
        <dbReference type="ARBA" id="ARBA00008335"/>
    </source>
</evidence>
<dbReference type="InterPro" id="IPR036259">
    <property type="entry name" value="MFS_trans_sf"/>
</dbReference>
<comment type="similarity">
    <text evidence="2">Belongs to the major facilitator superfamily.</text>
</comment>
<dbReference type="RefSeq" id="WP_120192411.1">
    <property type="nucleotide sequence ID" value="NZ_RAPK01000007.1"/>
</dbReference>
<feature type="transmembrane region" description="Helical" evidence="8">
    <location>
        <begin position="339"/>
        <end position="358"/>
    </location>
</feature>
<dbReference type="Pfam" id="PF07690">
    <property type="entry name" value="MFS_1"/>
    <property type="match status" value="1"/>
</dbReference>
<evidence type="ECO:0000256" key="6">
    <source>
        <dbReference type="ARBA" id="ARBA00022989"/>
    </source>
</evidence>
<feature type="transmembrane region" description="Helical" evidence="8">
    <location>
        <begin position="12"/>
        <end position="29"/>
    </location>
</feature>
<keyword evidence="3" id="KW-0813">Transport</keyword>
<dbReference type="InterPro" id="IPR011701">
    <property type="entry name" value="MFS"/>
</dbReference>
<dbReference type="Gene3D" id="1.20.1250.20">
    <property type="entry name" value="MFS general substrate transporter like domains"/>
    <property type="match status" value="1"/>
</dbReference>
<dbReference type="GO" id="GO:0022857">
    <property type="term" value="F:transmembrane transporter activity"/>
    <property type="evidence" value="ECO:0007669"/>
    <property type="project" value="InterPro"/>
</dbReference>
<feature type="transmembrane region" description="Helical" evidence="8">
    <location>
        <begin position="301"/>
        <end position="318"/>
    </location>
</feature>
<comment type="caution">
    <text evidence="10">The sequence shown here is derived from an EMBL/GenBank/DDBJ whole genome shotgun (WGS) entry which is preliminary data.</text>
</comment>
<feature type="transmembrane region" description="Helical" evidence="8">
    <location>
        <begin position="216"/>
        <end position="239"/>
    </location>
</feature>
<feature type="transmembrane region" description="Helical" evidence="8">
    <location>
        <begin position="245"/>
        <end position="264"/>
    </location>
</feature>
<accession>A0A419V6E9</accession>